<comment type="caution">
    <text evidence="3">The sequence shown here is derived from an EMBL/GenBank/DDBJ whole genome shotgun (WGS) entry which is preliminary data.</text>
</comment>
<proteinExistence type="inferred from homology"/>
<gene>
    <name evidence="3" type="ORF">J4D97_21135</name>
</gene>
<dbReference type="InterPro" id="IPR050116">
    <property type="entry name" value="DNA_polymerase-Y"/>
</dbReference>
<name>A0ABS3THQ2_9BACT</name>
<dbReference type="PROSITE" id="PS50173">
    <property type="entry name" value="UMUC"/>
    <property type="match status" value="1"/>
</dbReference>
<dbReference type="PANTHER" id="PTHR11076">
    <property type="entry name" value="DNA REPAIR POLYMERASE UMUC / TRANSFERASE FAMILY MEMBER"/>
    <property type="match status" value="1"/>
</dbReference>
<organism evidence="3 4">
    <name type="scientific">Hymenobacter defluvii</name>
    <dbReference type="NCBI Taxonomy" id="2054411"/>
    <lineage>
        <taxon>Bacteria</taxon>
        <taxon>Pseudomonadati</taxon>
        <taxon>Bacteroidota</taxon>
        <taxon>Cytophagia</taxon>
        <taxon>Cytophagales</taxon>
        <taxon>Hymenobacteraceae</taxon>
        <taxon>Hymenobacter</taxon>
    </lineage>
</organism>
<sequence>MSRRVMARLAEQVPAVEVYSIDEAFLDLQGLTTWYGTLDTRAQALRRDVLACTGIPTCVGMAPTKTLAKVANRLAKKYPELHGILRLDTASRRERALRAARR</sequence>
<reference evidence="3 4" key="1">
    <citation type="submission" date="2021-03" db="EMBL/GenBank/DDBJ databases">
        <authorList>
            <person name="Kim M.K."/>
        </authorList>
    </citation>
    <scope>NUCLEOTIDE SEQUENCE [LARGE SCALE GENOMIC DNA]</scope>
    <source>
        <strain evidence="3 4">BT507</strain>
    </source>
</reference>
<protein>
    <recommendedName>
        <fullName evidence="2">UmuC domain-containing protein</fullName>
    </recommendedName>
</protein>
<evidence type="ECO:0000313" key="4">
    <source>
        <dbReference type="Proteomes" id="UP000670527"/>
    </source>
</evidence>
<dbReference type="RefSeq" id="WP_208309312.1">
    <property type="nucleotide sequence ID" value="NZ_JAGETX010000025.1"/>
</dbReference>
<dbReference type="InterPro" id="IPR001126">
    <property type="entry name" value="UmuC"/>
</dbReference>
<dbReference type="PANTHER" id="PTHR11076:SF34">
    <property type="entry name" value="PROTEIN UMUC"/>
    <property type="match status" value="1"/>
</dbReference>
<dbReference type="EMBL" id="JAGETX010000025">
    <property type="protein sequence ID" value="MBO3273168.1"/>
    <property type="molecule type" value="Genomic_DNA"/>
</dbReference>
<dbReference type="Gene3D" id="3.30.70.270">
    <property type="match status" value="1"/>
</dbReference>
<dbReference type="InterPro" id="IPR043128">
    <property type="entry name" value="Rev_trsase/Diguanyl_cyclase"/>
</dbReference>
<keyword evidence="4" id="KW-1185">Reference proteome</keyword>
<dbReference type="SUPFAM" id="SSF56672">
    <property type="entry name" value="DNA/RNA polymerases"/>
    <property type="match status" value="1"/>
</dbReference>
<dbReference type="Pfam" id="PF00817">
    <property type="entry name" value="IMS"/>
    <property type="match status" value="1"/>
</dbReference>
<comment type="similarity">
    <text evidence="1">Belongs to the DNA polymerase type-Y family.</text>
</comment>
<dbReference type="Proteomes" id="UP000670527">
    <property type="component" value="Unassembled WGS sequence"/>
</dbReference>
<dbReference type="InterPro" id="IPR043502">
    <property type="entry name" value="DNA/RNA_pol_sf"/>
</dbReference>
<evidence type="ECO:0000259" key="2">
    <source>
        <dbReference type="PROSITE" id="PS50173"/>
    </source>
</evidence>
<accession>A0ABS3THQ2</accession>
<evidence type="ECO:0000256" key="1">
    <source>
        <dbReference type="ARBA" id="ARBA00010945"/>
    </source>
</evidence>
<feature type="domain" description="UmuC" evidence="2">
    <location>
        <begin position="1"/>
        <end position="79"/>
    </location>
</feature>
<evidence type="ECO:0000313" key="3">
    <source>
        <dbReference type="EMBL" id="MBO3273168.1"/>
    </source>
</evidence>